<evidence type="ECO:0000313" key="3">
    <source>
        <dbReference type="Proteomes" id="UP001487740"/>
    </source>
</evidence>
<reference evidence="2 3" key="1">
    <citation type="submission" date="2023-03" db="EMBL/GenBank/DDBJ databases">
        <title>High-quality genome of Scylla paramamosain provides insights in environmental adaptation.</title>
        <authorList>
            <person name="Zhang L."/>
        </authorList>
    </citation>
    <scope>NUCLEOTIDE SEQUENCE [LARGE SCALE GENOMIC DNA]</scope>
    <source>
        <strain evidence="2">LZ_2023a</strain>
        <tissue evidence="2">Muscle</tissue>
    </source>
</reference>
<proteinExistence type="predicted"/>
<name>A0AAW0UUE0_SCYPA</name>
<keyword evidence="1" id="KW-0472">Membrane</keyword>
<keyword evidence="1" id="KW-1133">Transmembrane helix</keyword>
<evidence type="ECO:0000313" key="2">
    <source>
        <dbReference type="EMBL" id="KAK8403299.1"/>
    </source>
</evidence>
<dbReference type="Proteomes" id="UP001487740">
    <property type="component" value="Unassembled WGS sequence"/>
</dbReference>
<sequence>MKRFWLEDAWHWSSTARMTLRRVPGGVCLYYLFIIIFVHFVPSSSIVGETCGIHKPSPCSTNEICVQVNETSAICECLPHFEVNEATGKCEYPKPPPEPPGNHLGLALGLGITVFLLLVILILIVLHRKFGLFSGMCDRFPSLRHLTIRSGDIIMVDNDDEPDINPIA</sequence>
<dbReference type="AlphaFoldDB" id="A0AAW0UUE0"/>
<organism evidence="2 3">
    <name type="scientific">Scylla paramamosain</name>
    <name type="common">Mud crab</name>
    <dbReference type="NCBI Taxonomy" id="85552"/>
    <lineage>
        <taxon>Eukaryota</taxon>
        <taxon>Metazoa</taxon>
        <taxon>Ecdysozoa</taxon>
        <taxon>Arthropoda</taxon>
        <taxon>Crustacea</taxon>
        <taxon>Multicrustacea</taxon>
        <taxon>Malacostraca</taxon>
        <taxon>Eumalacostraca</taxon>
        <taxon>Eucarida</taxon>
        <taxon>Decapoda</taxon>
        <taxon>Pleocyemata</taxon>
        <taxon>Brachyura</taxon>
        <taxon>Eubrachyura</taxon>
        <taxon>Portunoidea</taxon>
        <taxon>Portunidae</taxon>
        <taxon>Portuninae</taxon>
        <taxon>Scylla</taxon>
    </lineage>
</organism>
<protein>
    <recommendedName>
        <fullName evidence="4">EGF-like domain-containing protein</fullName>
    </recommendedName>
</protein>
<accession>A0AAW0UUE0</accession>
<evidence type="ECO:0008006" key="4">
    <source>
        <dbReference type="Google" id="ProtNLM"/>
    </source>
</evidence>
<keyword evidence="1" id="KW-0812">Transmembrane</keyword>
<gene>
    <name evidence="2" type="ORF">O3P69_000426</name>
</gene>
<comment type="caution">
    <text evidence="2">The sequence shown here is derived from an EMBL/GenBank/DDBJ whole genome shotgun (WGS) entry which is preliminary data.</text>
</comment>
<dbReference type="EMBL" id="JARAKH010000006">
    <property type="protein sequence ID" value="KAK8403299.1"/>
    <property type="molecule type" value="Genomic_DNA"/>
</dbReference>
<keyword evidence="3" id="KW-1185">Reference proteome</keyword>
<evidence type="ECO:0000256" key="1">
    <source>
        <dbReference type="SAM" id="Phobius"/>
    </source>
</evidence>
<feature type="transmembrane region" description="Helical" evidence="1">
    <location>
        <begin position="20"/>
        <end position="40"/>
    </location>
</feature>
<feature type="transmembrane region" description="Helical" evidence="1">
    <location>
        <begin position="104"/>
        <end position="126"/>
    </location>
</feature>